<evidence type="ECO:0000313" key="3">
    <source>
        <dbReference type="EMBL" id="KAK0593488.1"/>
    </source>
</evidence>
<dbReference type="PROSITE" id="PS50158">
    <property type="entry name" value="ZF_CCHC"/>
    <property type="match status" value="1"/>
</dbReference>
<dbReference type="EMBL" id="JAUESC010000380">
    <property type="protein sequence ID" value="KAK0593488.1"/>
    <property type="molecule type" value="Genomic_DNA"/>
</dbReference>
<dbReference type="Proteomes" id="UP001168877">
    <property type="component" value="Unassembled WGS sequence"/>
</dbReference>
<gene>
    <name evidence="3" type="ORF">LWI29_037559</name>
</gene>
<evidence type="ECO:0000256" key="1">
    <source>
        <dbReference type="PROSITE-ProRule" id="PRU00047"/>
    </source>
</evidence>
<evidence type="ECO:0000259" key="2">
    <source>
        <dbReference type="PROSITE" id="PS50158"/>
    </source>
</evidence>
<keyword evidence="4" id="KW-1185">Reference proteome</keyword>
<organism evidence="3 4">
    <name type="scientific">Acer saccharum</name>
    <name type="common">Sugar maple</name>
    <dbReference type="NCBI Taxonomy" id="4024"/>
    <lineage>
        <taxon>Eukaryota</taxon>
        <taxon>Viridiplantae</taxon>
        <taxon>Streptophyta</taxon>
        <taxon>Embryophyta</taxon>
        <taxon>Tracheophyta</taxon>
        <taxon>Spermatophyta</taxon>
        <taxon>Magnoliopsida</taxon>
        <taxon>eudicotyledons</taxon>
        <taxon>Gunneridae</taxon>
        <taxon>Pentapetalae</taxon>
        <taxon>rosids</taxon>
        <taxon>malvids</taxon>
        <taxon>Sapindales</taxon>
        <taxon>Sapindaceae</taxon>
        <taxon>Hippocastanoideae</taxon>
        <taxon>Acereae</taxon>
        <taxon>Acer</taxon>
    </lineage>
</organism>
<dbReference type="Gene3D" id="4.10.60.10">
    <property type="entry name" value="Zinc finger, CCHC-type"/>
    <property type="match status" value="1"/>
</dbReference>
<reference evidence="3" key="1">
    <citation type="journal article" date="2022" name="Plant J.">
        <title>Strategies of tolerance reflected in two North American maple genomes.</title>
        <authorList>
            <person name="McEvoy S.L."/>
            <person name="Sezen U.U."/>
            <person name="Trouern-Trend A."/>
            <person name="McMahon S.M."/>
            <person name="Schaberg P.G."/>
            <person name="Yang J."/>
            <person name="Wegrzyn J.L."/>
            <person name="Swenson N.G."/>
        </authorList>
    </citation>
    <scope>NUCLEOTIDE SEQUENCE</scope>
    <source>
        <strain evidence="3">NS2018</strain>
    </source>
</reference>
<dbReference type="InterPro" id="IPR036875">
    <property type="entry name" value="Znf_CCHC_sf"/>
</dbReference>
<keyword evidence="1" id="KW-0479">Metal-binding</keyword>
<proteinExistence type="predicted"/>
<sequence>MALRDDFEAVRGSMIHRNPLLNLSSAIFELLAEETCLKAMIGFFESGKKFGSPQVFVASNKGGSFNSEQSKFRTPKDECSYCHNKGHWKKDCPLIQNKSQDSQRALSSAPSGNDNSSHLLSLVVAEIAQILGVSPAPSASFVSNTADEPDDDVSLNTDNSVSLPFDSRPHIIHQYSHRNVQQSTSNVPPSDDSLSIDYLDVADPVTPPLDTQLVLGGHLTVACSPQGYILSQSKYAADVIARVGLSDSRIVDTPIKLNHKLSVVDGELLGDVTRYR</sequence>
<dbReference type="PANTHER" id="PTHR34222">
    <property type="entry name" value="GAG_PRE-INTEGRS DOMAIN-CONTAINING PROTEIN"/>
    <property type="match status" value="1"/>
</dbReference>
<comment type="caution">
    <text evidence="3">The sequence shown here is derived from an EMBL/GenBank/DDBJ whole genome shotgun (WGS) entry which is preliminary data.</text>
</comment>
<dbReference type="SUPFAM" id="SSF57756">
    <property type="entry name" value="Retrovirus zinc finger-like domains"/>
    <property type="match status" value="1"/>
</dbReference>
<accession>A0AA39VWB5</accession>
<dbReference type="GO" id="GO:0003676">
    <property type="term" value="F:nucleic acid binding"/>
    <property type="evidence" value="ECO:0007669"/>
    <property type="project" value="InterPro"/>
</dbReference>
<dbReference type="InterPro" id="IPR001878">
    <property type="entry name" value="Znf_CCHC"/>
</dbReference>
<dbReference type="AlphaFoldDB" id="A0AA39VWB5"/>
<keyword evidence="1" id="KW-0863">Zinc-finger</keyword>
<protein>
    <recommendedName>
        <fullName evidence="2">CCHC-type domain-containing protein</fullName>
    </recommendedName>
</protein>
<name>A0AA39VWB5_ACESA</name>
<evidence type="ECO:0000313" key="4">
    <source>
        <dbReference type="Proteomes" id="UP001168877"/>
    </source>
</evidence>
<reference evidence="3" key="2">
    <citation type="submission" date="2023-06" db="EMBL/GenBank/DDBJ databases">
        <authorList>
            <person name="Swenson N.G."/>
            <person name="Wegrzyn J.L."/>
            <person name="Mcevoy S.L."/>
        </authorList>
    </citation>
    <scope>NUCLEOTIDE SEQUENCE</scope>
    <source>
        <strain evidence="3">NS2018</strain>
        <tissue evidence="3">Leaf</tissue>
    </source>
</reference>
<dbReference type="PANTHER" id="PTHR34222:SF100">
    <property type="entry name" value="CCHC-TYPE DOMAIN-CONTAINING PROTEIN"/>
    <property type="match status" value="1"/>
</dbReference>
<keyword evidence="1" id="KW-0862">Zinc</keyword>
<feature type="domain" description="CCHC-type" evidence="2">
    <location>
        <begin position="79"/>
        <end position="93"/>
    </location>
</feature>
<dbReference type="GO" id="GO:0008270">
    <property type="term" value="F:zinc ion binding"/>
    <property type="evidence" value="ECO:0007669"/>
    <property type="project" value="UniProtKB-KW"/>
</dbReference>